<reference evidence="11" key="1">
    <citation type="submission" date="2018-05" db="EMBL/GenBank/DDBJ databases">
        <title>Azospirillum thermophila sp. nov., a novel isolated from hot spring.</title>
        <authorList>
            <person name="Zhao Z."/>
        </authorList>
    </citation>
    <scope>NUCLEOTIDE SEQUENCE [LARGE SCALE GENOMIC DNA]</scope>
    <source>
        <strain evidence="11">CFH 70021</strain>
    </source>
</reference>
<dbReference type="PROSITE" id="PS50005">
    <property type="entry name" value="TPR"/>
    <property type="match status" value="4"/>
</dbReference>
<proteinExistence type="inferred from homology"/>
<dbReference type="GO" id="GO:0097363">
    <property type="term" value="F:protein O-acetylglucosaminyltransferase activity"/>
    <property type="evidence" value="ECO:0007669"/>
    <property type="project" value="UniProtKB-EC"/>
</dbReference>
<keyword evidence="5" id="KW-0808">Transferase</keyword>
<dbReference type="Gene3D" id="1.25.40.10">
    <property type="entry name" value="Tetratricopeptide repeat domain"/>
    <property type="match status" value="3"/>
</dbReference>
<keyword evidence="4" id="KW-0328">Glycosyltransferase</keyword>
<dbReference type="Pfam" id="PF14559">
    <property type="entry name" value="TPR_19"/>
    <property type="match status" value="1"/>
</dbReference>
<evidence type="ECO:0000256" key="4">
    <source>
        <dbReference type="ARBA" id="ARBA00022676"/>
    </source>
</evidence>
<dbReference type="InterPro" id="IPR011990">
    <property type="entry name" value="TPR-like_helical_dom_sf"/>
</dbReference>
<evidence type="ECO:0000256" key="6">
    <source>
        <dbReference type="ARBA" id="ARBA00022737"/>
    </source>
</evidence>
<evidence type="ECO:0000256" key="3">
    <source>
        <dbReference type="ARBA" id="ARBA00011970"/>
    </source>
</evidence>
<evidence type="ECO:0000256" key="1">
    <source>
        <dbReference type="ARBA" id="ARBA00004922"/>
    </source>
</evidence>
<feature type="repeat" description="TPR" evidence="8">
    <location>
        <begin position="282"/>
        <end position="315"/>
    </location>
</feature>
<dbReference type="KEGG" id="azz:DEW08_04285"/>
<comment type="similarity">
    <text evidence="2">Belongs to the glycosyltransferase 41 family. O-GlcNAc transferase subfamily.</text>
</comment>
<dbReference type="EC" id="2.4.1.255" evidence="3"/>
<keyword evidence="7 8" id="KW-0802">TPR repeat</keyword>
<feature type="repeat" description="TPR" evidence="8">
    <location>
        <begin position="173"/>
        <end position="206"/>
    </location>
</feature>
<dbReference type="InterPro" id="IPR019734">
    <property type="entry name" value="TPR_rpt"/>
</dbReference>
<feature type="domain" description="O-GlcNAc transferase C-terminal" evidence="9">
    <location>
        <begin position="567"/>
        <end position="748"/>
    </location>
</feature>
<evidence type="ECO:0000313" key="11">
    <source>
        <dbReference type="Proteomes" id="UP000245629"/>
    </source>
</evidence>
<feature type="repeat" description="TPR" evidence="8">
    <location>
        <begin position="248"/>
        <end position="281"/>
    </location>
</feature>
<dbReference type="SMART" id="SM00028">
    <property type="entry name" value="TPR"/>
    <property type="match status" value="8"/>
</dbReference>
<dbReference type="RefSeq" id="WP_109324750.1">
    <property type="nucleotide sequence ID" value="NZ_CP029352.1"/>
</dbReference>
<evidence type="ECO:0000256" key="7">
    <source>
        <dbReference type="ARBA" id="ARBA00022803"/>
    </source>
</evidence>
<dbReference type="EMBL" id="CP029352">
    <property type="protein sequence ID" value="AWK85486.1"/>
    <property type="molecule type" value="Genomic_DNA"/>
</dbReference>
<sequence length="760" mass="81666">MATIAEALQIAFEFHQTGRFDEAEELYGRILEADPEQPHALHLCGLLVAQLGRLEEAADLLARAVAVDPLAADPHGNRGKVLRALGRPAEASRCFRAAAALRPELWEAWEGLGHAARELGDPAASALGFGRAAIGGQGAANHYHWALALEAAGRPDAAVPALERAAALDPAAGAVPARLGALLHGLGREPQAMGWYRRALMLRPDHADVLNNLAALEQSAGRLETTVRLLGHAAVLRPEDGGLPAQRADALLALGRARCAAGRQEEGLDRIRQAAALDPSRLEIVEALALLLFETGRFATAAAAYRRVVALDPASLAGHYNGALCAKALGAVAPAVAGLRRARHLSGEPWVHSTLLTTLLLLPDLDNATLAAEVESWRDRFGRTRPDAPARPPLPGPAARPLRVGYVSAYLHPGNRLLDQMGPLLRAHDRSRVRPFVYGDAPYGDPRQDPVRGWAEGWIDSRGMDDAELAARIRADGIDVLVCLIGHTRGERMGLFTHRPARRQFTLYGMLSSGVEAMDGWLTDAAGHPPDTTERFTERLIRLPNLFLFEPPLDAPPVSPPPVLTRGTVTFGSFNLDAKVNERVVAVWARLLAEVPGSRLLLKSRGTGFADPAGRDRITGLFARHGIGPDRLQLAPPAVDHAAHLRLYGMVDVALDTFPYGGCLTSFDALSMGVPVVTLAGDRFIGRMTASLLRSLGRTEWVAASEDEYLAIARTLAVNINYLSSTRLVLRNQMIHSPLCDAASFARSLEEVFCCGFVAP</sequence>
<dbReference type="Gene3D" id="3.40.50.11380">
    <property type="match status" value="1"/>
</dbReference>
<dbReference type="InterPro" id="IPR029489">
    <property type="entry name" value="OGT/SEC/SPY_C"/>
</dbReference>
<evidence type="ECO:0000256" key="5">
    <source>
        <dbReference type="ARBA" id="ARBA00022679"/>
    </source>
</evidence>
<comment type="pathway">
    <text evidence="1">Protein modification; protein glycosylation.</text>
</comment>
<keyword evidence="6" id="KW-0677">Repeat</keyword>
<dbReference type="Gene3D" id="3.40.50.2000">
    <property type="entry name" value="Glycogen Phosphorylase B"/>
    <property type="match status" value="1"/>
</dbReference>
<name>A0A2S2CLZ8_9PROT</name>
<accession>A0A2S2CLZ8</accession>
<gene>
    <name evidence="10" type="ORF">DEW08_04285</name>
</gene>
<protein>
    <recommendedName>
        <fullName evidence="3">protein O-GlcNAc transferase</fullName>
        <ecNumber evidence="3">2.4.1.255</ecNumber>
    </recommendedName>
</protein>
<feature type="domain" description="O-GlcNAc transferase C-terminal" evidence="9">
    <location>
        <begin position="401"/>
        <end position="548"/>
    </location>
</feature>
<evidence type="ECO:0000313" key="10">
    <source>
        <dbReference type="EMBL" id="AWK85486.1"/>
    </source>
</evidence>
<feature type="repeat" description="TPR" evidence="8">
    <location>
        <begin position="4"/>
        <end position="37"/>
    </location>
</feature>
<evidence type="ECO:0000256" key="2">
    <source>
        <dbReference type="ARBA" id="ARBA00005386"/>
    </source>
</evidence>
<evidence type="ECO:0000256" key="8">
    <source>
        <dbReference type="PROSITE-ProRule" id="PRU00339"/>
    </source>
</evidence>
<dbReference type="Pfam" id="PF13844">
    <property type="entry name" value="Glyco_transf_41"/>
    <property type="match status" value="2"/>
</dbReference>
<dbReference type="AlphaFoldDB" id="A0A2S2CLZ8"/>
<dbReference type="SUPFAM" id="SSF48452">
    <property type="entry name" value="TPR-like"/>
    <property type="match status" value="2"/>
</dbReference>
<dbReference type="Pfam" id="PF13432">
    <property type="entry name" value="TPR_16"/>
    <property type="match status" value="3"/>
</dbReference>
<dbReference type="OrthoDB" id="146908at2"/>
<evidence type="ECO:0000259" key="9">
    <source>
        <dbReference type="Pfam" id="PF13844"/>
    </source>
</evidence>
<dbReference type="PANTHER" id="PTHR44835">
    <property type="entry name" value="UDP-N-ACETYLGLUCOSAMINE--PEPTIDE N-ACETYLGLUCOSAMINYLTRANSFERASE SPINDLY-RELATED"/>
    <property type="match status" value="1"/>
</dbReference>
<keyword evidence="11" id="KW-1185">Reference proteome</keyword>
<dbReference type="Proteomes" id="UP000245629">
    <property type="component" value="Chromosome 1"/>
</dbReference>
<dbReference type="InterPro" id="IPR051939">
    <property type="entry name" value="Glycosyltr_41/O-GlcNAc_trsf"/>
</dbReference>
<dbReference type="PANTHER" id="PTHR44835:SF1">
    <property type="entry name" value="PROTEIN O-GLCNAC TRANSFERASE"/>
    <property type="match status" value="1"/>
</dbReference>
<organism evidence="10 11">
    <name type="scientific">Azospirillum thermophilum</name>
    <dbReference type="NCBI Taxonomy" id="2202148"/>
    <lineage>
        <taxon>Bacteria</taxon>
        <taxon>Pseudomonadati</taxon>
        <taxon>Pseudomonadota</taxon>
        <taxon>Alphaproteobacteria</taxon>
        <taxon>Rhodospirillales</taxon>
        <taxon>Azospirillaceae</taxon>
        <taxon>Azospirillum</taxon>
    </lineage>
</organism>